<evidence type="ECO:0000313" key="2">
    <source>
        <dbReference type="Proteomes" id="UP000789366"/>
    </source>
</evidence>
<accession>A0ACA9RIW4</accession>
<gene>
    <name evidence="1" type="ORF">SPELUC_LOCUS17536</name>
</gene>
<sequence length="110" mass="12820">LNISENTFDAECFVNLPSPWFPQSTITSLDISFCFFPYGLNESISQFIRKAFQELKKIRIIKVSFGKGINENSKKAMQELINTQPELEKFQLNYSMMPKEKNLSKHLLYC</sequence>
<dbReference type="Proteomes" id="UP000789366">
    <property type="component" value="Unassembled WGS sequence"/>
</dbReference>
<proteinExistence type="predicted"/>
<reference evidence="1" key="1">
    <citation type="submission" date="2021-06" db="EMBL/GenBank/DDBJ databases">
        <authorList>
            <person name="Kallberg Y."/>
            <person name="Tangrot J."/>
            <person name="Rosling A."/>
        </authorList>
    </citation>
    <scope>NUCLEOTIDE SEQUENCE</scope>
    <source>
        <strain evidence="1">28 12/20/2015</strain>
    </source>
</reference>
<dbReference type="EMBL" id="CAJVPW010072658">
    <property type="protein sequence ID" value="CAG8794617.1"/>
    <property type="molecule type" value="Genomic_DNA"/>
</dbReference>
<comment type="caution">
    <text evidence="1">The sequence shown here is derived from an EMBL/GenBank/DDBJ whole genome shotgun (WGS) entry which is preliminary data.</text>
</comment>
<organism evidence="1 2">
    <name type="scientific">Cetraspora pellucida</name>
    <dbReference type="NCBI Taxonomy" id="1433469"/>
    <lineage>
        <taxon>Eukaryota</taxon>
        <taxon>Fungi</taxon>
        <taxon>Fungi incertae sedis</taxon>
        <taxon>Mucoromycota</taxon>
        <taxon>Glomeromycotina</taxon>
        <taxon>Glomeromycetes</taxon>
        <taxon>Diversisporales</taxon>
        <taxon>Gigasporaceae</taxon>
        <taxon>Cetraspora</taxon>
    </lineage>
</organism>
<evidence type="ECO:0000313" key="1">
    <source>
        <dbReference type="EMBL" id="CAG8794617.1"/>
    </source>
</evidence>
<keyword evidence="2" id="KW-1185">Reference proteome</keyword>
<name>A0ACA9RIW4_9GLOM</name>
<protein>
    <submittedName>
        <fullName evidence="1">3717_t:CDS:1</fullName>
    </submittedName>
</protein>
<feature type="non-terminal residue" evidence="1">
    <location>
        <position position="1"/>
    </location>
</feature>